<accession>A0AAV2L027</accession>
<feature type="region of interest" description="Disordered" evidence="1">
    <location>
        <begin position="32"/>
        <end position="56"/>
    </location>
</feature>
<name>A0AAV2L027_KNICA</name>
<evidence type="ECO:0000313" key="2">
    <source>
        <dbReference type="EMBL" id="CAL1595708.1"/>
    </source>
</evidence>
<dbReference type="EMBL" id="OZ035842">
    <property type="protein sequence ID" value="CAL1595708.1"/>
    <property type="molecule type" value="Genomic_DNA"/>
</dbReference>
<dbReference type="AlphaFoldDB" id="A0AAV2L027"/>
<gene>
    <name evidence="2" type="ORF">KC01_LOCUS24464</name>
</gene>
<evidence type="ECO:0000313" key="3">
    <source>
        <dbReference type="Proteomes" id="UP001497482"/>
    </source>
</evidence>
<protein>
    <submittedName>
        <fullName evidence="2">Uncharacterized protein</fullName>
    </submittedName>
</protein>
<keyword evidence="3" id="KW-1185">Reference proteome</keyword>
<sequence>MMMKETDLGVFCGAEQQECQTFDSDLRVPAPHPEARHALSPLSAGGGPGAGLQHRGRGHTLYHNLINHSGRKRLIQR</sequence>
<evidence type="ECO:0000256" key="1">
    <source>
        <dbReference type="SAM" id="MobiDB-lite"/>
    </source>
</evidence>
<proteinExistence type="predicted"/>
<dbReference type="Proteomes" id="UP001497482">
    <property type="component" value="Chromosome 20"/>
</dbReference>
<organism evidence="2 3">
    <name type="scientific">Knipowitschia caucasica</name>
    <name type="common">Caucasian dwarf goby</name>
    <name type="synonym">Pomatoschistus caucasicus</name>
    <dbReference type="NCBI Taxonomy" id="637954"/>
    <lineage>
        <taxon>Eukaryota</taxon>
        <taxon>Metazoa</taxon>
        <taxon>Chordata</taxon>
        <taxon>Craniata</taxon>
        <taxon>Vertebrata</taxon>
        <taxon>Euteleostomi</taxon>
        <taxon>Actinopterygii</taxon>
        <taxon>Neopterygii</taxon>
        <taxon>Teleostei</taxon>
        <taxon>Neoteleostei</taxon>
        <taxon>Acanthomorphata</taxon>
        <taxon>Gobiaria</taxon>
        <taxon>Gobiiformes</taxon>
        <taxon>Gobioidei</taxon>
        <taxon>Gobiidae</taxon>
        <taxon>Gobiinae</taxon>
        <taxon>Knipowitschia</taxon>
    </lineage>
</organism>
<reference evidence="2 3" key="1">
    <citation type="submission" date="2024-04" db="EMBL/GenBank/DDBJ databases">
        <authorList>
            <person name="Waldvogel A.-M."/>
            <person name="Schoenle A."/>
        </authorList>
    </citation>
    <scope>NUCLEOTIDE SEQUENCE [LARGE SCALE GENOMIC DNA]</scope>
</reference>